<feature type="domain" description="Protein kinase" evidence="5">
    <location>
        <begin position="22"/>
        <end position="176"/>
    </location>
</feature>
<evidence type="ECO:0000256" key="3">
    <source>
        <dbReference type="PROSITE-ProRule" id="PRU10141"/>
    </source>
</evidence>
<sequence>MSQSSGFQILDIKDNLFKTFKLRCGPIIGSGLSGNLVFASYLDQPQTKRAVKIFSYNGESEIKSKRLFVREVKMVQSVNHPNLMKLIMAVRCPTYLAICVPFYQKGSLSSLLRASHLAVYLTQLTCAVSYLNLKRIVHSDIKPSNILVDDKQNAVLADFGLAFGVLHETEVISGPI</sequence>
<organism evidence="6 7">
    <name type="scientific">Biomphalaria pfeifferi</name>
    <name type="common">Bloodfluke planorb</name>
    <name type="synonym">Freshwater snail</name>
    <dbReference type="NCBI Taxonomy" id="112525"/>
    <lineage>
        <taxon>Eukaryota</taxon>
        <taxon>Metazoa</taxon>
        <taxon>Spiralia</taxon>
        <taxon>Lophotrochozoa</taxon>
        <taxon>Mollusca</taxon>
        <taxon>Gastropoda</taxon>
        <taxon>Heterobranchia</taxon>
        <taxon>Euthyneura</taxon>
        <taxon>Panpulmonata</taxon>
        <taxon>Hygrophila</taxon>
        <taxon>Lymnaeoidea</taxon>
        <taxon>Planorbidae</taxon>
        <taxon>Biomphalaria</taxon>
    </lineage>
</organism>
<name>A0AAD8C202_BIOPF</name>
<keyword evidence="7" id="KW-1185">Reference proteome</keyword>
<protein>
    <submittedName>
        <fullName evidence="6">Mitogen-activated protein kinase kinase kinase 2</fullName>
    </submittedName>
</protein>
<dbReference type="GO" id="GO:0005737">
    <property type="term" value="C:cytoplasm"/>
    <property type="evidence" value="ECO:0007669"/>
    <property type="project" value="TreeGrafter"/>
</dbReference>
<dbReference type="CDD" id="cd00180">
    <property type="entry name" value="PKc"/>
    <property type="match status" value="1"/>
</dbReference>
<dbReference type="SUPFAM" id="SSF56112">
    <property type="entry name" value="Protein kinase-like (PK-like)"/>
    <property type="match status" value="1"/>
</dbReference>
<dbReference type="SMART" id="SM00220">
    <property type="entry name" value="S_TKc"/>
    <property type="match status" value="1"/>
</dbReference>
<dbReference type="InterPro" id="IPR008271">
    <property type="entry name" value="Ser/Thr_kinase_AS"/>
</dbReference>
<evidence type="ECO:0000256" key="1">
    <source>
        <dbReference type="ARBA" id="ARBA00022741"/>
    </source>
</evidence>
<dbReference type="GO" id="GO:0004674">
    <property type="term" value="F:protein serine/threonine kinase activity"/>
    <property type="evidence" value="ECO:0007669"/>
    <property type="project" value="UniProtKB-KW"/>
</dbReference>
<keyword evidence="2 3" id="KW-0067">ATP-binding</keyword>
<evidence type="ECO:0000256" key="4">
    <source>
        <dbReference type="RuleBase" id="RU000304"/>
    </source>
</evidence>
<dbReference type="Proteomes" id="UP001233172">
    <property type="component" value="Unassembled WGS sequence"/>
</dbReference>
<keyword evidence="6" id="KW-0808">Transferase</keyword>
<dbReference type="PROSITE" id="PS50011">
    <property type="entry name" value="PROTEIN_KINASE_DOM"/>
    <property type="match status" value="1"/>
</dbReference>
<keyword evidence="1 3" id="KW-0547">Nucleotide-binding</keyword>
<dbReference type="PANTHER" id="PTHR24361">
    <property type="entry name" value="MITOGEN-ACTIVATED KINASE KINASE KINASE"/>
    <property type="match status" value="1"/>
</dbReference>
<dbReference type="PROSITE" id="PS00107">
    <property type="entry name" value="PROTEIN_KINASE_ATP"/>
    <property type="match status" value="1"/>
</dbReference>
<evidence type="ECO:0000259" key="5">
    <source>
        <dbReference type="PROSITE" id="PS50011"/>
    </source>
</evidence>
<comment type="similarity">
    <text evidence="4">Belongs to the protein kinase superfamily.</text>
</comment>
<dbReference type="InterPro" id="IPR011009">
    <property type="entry name" value="Kinase-like_dom_sf"/>
</dbReference>
<evidence type="ECO:0000313" key="7">
    <source>
        <dbReference type="Proteomes" id="UP001233172"/>
    </source>
</evidence>
<evidence type="ECO:0000313" key="6">
    <source>
        <dbReference type="EMBL" id="KAK0064750.1"/>
    </source>
</evidence>
<keyword evidence="4" id="KW-0723">Serine/threonine-protein kinase</keyword>
<evidence type="ECO:0000256" key="2">
    <source>
        <dbReference type="ARBA" id="ARBA00022840"/>
    </source>
</evidence>
<accession>A0AAD8C202</accession>
<dbReference type="Gene3D" id="1.10.510.10">
    <property type="entry name" value="Transferase(Phosphotransferase) domain 1"/>
    <property type="match status" value="1"/>
</dbReference>
<dbReference type="InterPro" id="IPR017441">
    <property type="entry name" value="Protein_kinase_ATP_BS"/>
</dbReference>
<keyword evidence="6" id="KW-0418">Kinase</keyword>
<reference evidence="6" key="1">
    <citation type="journal article" date="2023" name="PLoS Negl. Trop. Dis.">
        <title>A genome sequence for Biomphalaria pfeifferi, the major vector snail for the human-infecting parasite Schistosoma mansoni.</title>
        <authorList>
            <person name="Bu L."/>
            <person name="Lu L."/>
            <person name="Laidemitt M.R."/>
            <person name="Zhang S.M."/>
            <person name="Mutuku M."/>
            <person name="Mkoji G."/>
            <person name="Steinauer M."/>
            <person name="Loker E.S."/>
        </authorList>
    </citation>
    <scope>NUCLEOTIDE SEQUENCE</scope>
    <source>
        <strain evidence="6">KasaAsao</strain>
    </source>
</reference>
<dbReference type="Pfam" id="PF00069">
    <property type="entry name" value="Pkinase"/>
    <property type="match status" value="1"/>
</dbReference>
<dbReference type="GO" id="GO:0005524">
    <property type="term" value="F:ATP binding"/>
    <property type="evidence" value="ECO:0007669"/>
    <property type="project" value="UniProtKB-UniRule"/>
</dbReference>
<feature type="binding site" evidence="3">
    <location>
        <position position="52"/>
    </location>
    <ligand>
        <name>ATP</name>
        <dbReference type="ChEBI" id="CHEBI:30616"/>
    </ligand>
</feature>
<reference evidence="6" key="2">
    <citation type="submission" date="2023-04" db="EMBL/GenBank/DDBJ databases">
        <authorList>
            <person name="Bu L."/>
            <person name="Lu L."/>
            <person name="Laidemitt M.R."/>
            <person name="Zhang S.M."/>
            <person name="Mutuku M."/>
            <person name="Mkoji G."/>
            <person name="Steinauer M."/>
            <person name="Loker E.S."/>
        </authorList>
    </citation>
    <scope>NUCLEOTIDE SEQUENCE</scope>
    <source>
        <strain evidence="6">KasaAsao</strain>
        <tissue evidence="6">Whole Snail</tissue>
    </source>
</reference>
<dbReference type="EMBL" id="JASAOG010000016">
    <property type="protein sequence ID" value="KAK0064750.1"/>
    <property type="molecule type" value="Genomic_DNA"/>
</dbReference>
<comment type="caution">
    <text evidence="6">The sequence shown here is derived from an EMBL/GenBank/DDBJ whole genome shotgun (WGS) entry which is preliminary data.</text>
</comment>
<dbReference type="PANTHER" id="PTHR24361:SF613">
    <property type="entry name" value="NUCLEAR RECEPTOR-BINDING PROTEIN-RELATED"/>
    <property type="match status" value="1"/>
</dbReference>
<dbReference type="InterPro" id="IPR000719">
    <property type="entry name" value="Prot_kinase_dom"/>
</dbReference>
<dbReference type="AlphaFoldDB" id="A0AAD8C202"/>
<dbReference type="InterPro" id="IPR053235">
    <property type="entry name" value="Ser_Thr_kinase"/>
</dbReference>
<dbReference type="PROSITE" id="PS00108">
    <property type="entry name" value="PROTEIN_KINASE_ST"/>
    <property type="match status" value="1"/>
</dbReference>
<proteinExistence type="inferred from homology"/>
<gene>
    <name evidence="6" type="ORF">Bpfe_005839</name>
</gene>